<keyword evidence="7" id="KW-1185">Reference proteome</keyword>
<dbReference type="PROSITE" id="PS51192">
    <property type="entry name" value="HELICASE_ATP_BIND_1"/>
    <property type="match status" value="1"/>
</dbReference>
<evidence type="ECO:0000313" key="6">
    <source>
        <dbReference type="EMBL" id="CAE8600493.1"/>
    </source>
</evidence>
<name>A0A813EIT3_POLGL</name>
<evidence type="ECO:0000256" key="2">
    <source>
        <dbReference type="ARBA" id="ARBA00022801"/>
    </source>
</evidence>
<dbReference type="Pfam" id="PF00270">
    <property type="entry name" value="DEAD"/>
    <property type="match status" value="1"/>
</dbReference>
<evidence type="ECO:0000256" key="4">
    <source>
        <dbReference type="ARBA" id="ARBA00022840"/>
    </source>
</evidence>
<sequence length="164" mass="18242">QRDRLRAEQPSLLVATPGRLRALCGQRPASAMQRLRVAAAAGPVEEASLPEQLLSLRSVARLVLDEGDRLLDEGFEEDILGISSLCIRRRLTMLFSATWTSQTETFAIILRSGAVRVTVAGIPRVIVQEVELIPKANRARRLRDLLREFGAGAKVLVFVLFRRE</sequence>
<evidence type="ECO:0000256" key="1">
    <source>
        <dbReference type="ARBA" id="ARBA00022741"/>
    </source>
</evidence>
<dbReference type="EMBL" id="CAJNNV010012202">
    <property type="protein sequence ID" value="CAE8600493.1"/>
    <property type="molecule type" value="Genomic_DNA"/>
</dbReference>
<dbReference type="GO" id="GO:0003676">
    <property type="term" value="F:nucleic acid binding"/>
    <property type="evidence" value="ECO:0007669"/>
    <property type="project" value="InterPro"/>
</dbReference>
<comment type="caution">
    <text evidence="6">The sequence shown here is derived from an EMBL/GenBank/DDBJ whole genome shotgun (WGS) entry which is preliminary data.</text>
</comment>
<feature type="non-terminal residue" evidence="6">
    <location>
        <position position="164"/>
    </location>
</feature>
<dbReference type="SUPFAM" id="SSF52540">
    <property type="entry name" value="P-loop containing nucleoside triphosphate hydrolases"/>
    <property type="match status" value="1"/>
</dbReference>
<keyword evidence="4" id="KW-0067">ATP-binding</keyword>
<dbReference type="Proteomes" id="UP000654075">
    <property type="component" value="Unassembled WGS sequence"/>
</dbReference>
<dbReference type="GO" id="GO:0003724">
    <property type="term" value="F:RNA helicase activity"/>
    <property type="evidence" value="ECO:0007669"/>
    <property type="project" value="TreeGrafter"/>
</dbReference>
<reference evidence="6" key="1">
    <citation type="submission" date="2021-02" db="EMBL/GenBank/DDBJ databases">
        <authorList>
            <person name="Dougan E. K."/>
            <person name="Rhodes N."/>
            <person name="Thang M."/>
            <person name="Chan C."/>
        </authorList>
    </citation>
    <scope>NUCLEOTIDE SEQUENCE</scope>
</reference>
<proteinExistence type="predicted"/>
<dbReference type="InterPro" id="IPR011545">
    <property type="entry name" value="DEAD/DEAH_box_helicase_dom"/>
</dbReference>
<feature type="domain" description="Helicase ATP-binding" evidence="5">
    <location>
        <begin position="1"/>
        <end position="117"/>
    </location>
</feature>
<dbReference type="GO" id="GO:0005829">
    <property type="term" value="C:cytosol"/>
    <property type="evidence" value="ECO:0007669"/>
    <property type="project" value="TreeGrafter"/>
</dbReference>
<dbReference type="PANTHER" id="PTHR47959:SF1">
    <property type="entry name" value="ATP-DEPENDENT RNA HELICASE DBPA"/>
    <property type="match status" value="1"/>
</dbReference>
<evidence type="ECO:0000259" key="5">
    <source>
        <dbReference type="PROSITE" id="PS51192"/>
    </source>
</evidence>
<keyword evidence="1" id="KW-0547">Nucleotide-binding</keyword>
<dbReference type="InterPro" id="IPR027417">
    <property type="entry name" value="P-loop_NTPase"/>
</dbReference>
<dbReference type="GO" id="GO:0016787">
    <property type="term" value="F:hydrolase activity"/>
    <property type="evidence" value="ECO:0007669"/>
    <property type="project" value="UniProtKB-KW"/>
</dbReference>
<evidence type="ECO:0000313" key="7">
    <source>
        <dbReference type="Proteomes" id="UP000654075"/>
    </source>
</evidence>
<dbReference type="AlphaFoldDB" id="A0A813EIT3"/>
<dbReference type="InterPro" id="IPR050079">
    <property type="entry name" value="DEAD_box_RNA_helicase"/>
</dbReference>
<protein>
    <recommendedName>
        <fullName evidence="5">Helicase ATP-binding domain-containing protein</fullName>
    </recommendedName>
</protein>
<keyword evidence="3" id="KW-0347">Helicase</keyword>
<dbReference type="PANTHER" id="PTHR47959">
    <property type="entry name" value="ATP-DEPENDENT RNA HELICASE RHLE-RELATED"/>
    <property type="match status" value="1"/>
</dbReference>
<feature type="non-terminal residue" evidence="6">
    <location>
        <position position="1"/>
    </location>
</feature>
<dbReference type="InterPro" id="IPR014001">
    <property type="entry name" value="Helicase_ATP-bd"/>
</dbReference>
<keyword evidence="2" id="KW-0378">Hydrolase</keyword>
<evidence type="ECO:0000256" key="3">
    <source>
        <dbReference type="ARBA" id="ARBA00022806"/>
    </source>
</evidence>
<dbReference type="Gene3D" id="3.40.50.300">
    <property type="entry name" value="P-loop containing nucleotide triphosphate hydrolases"/>
    <property type="match status" value="1"/>
</dbReference>
<organism evidence="6 7">
    <name type="scientific">Polarella glacialis</name>
    <name type="common">Dinoflagellate</name>
    <dbReference type="NCBI Taxonomy" id="89957"/>
    <lineage>
        <taxon>Eukaryota</taxon>
        <taxon>Sar</taxon>
        <taxon>Alveolata</taxon>
        <taxon>Dinophyceae</taxon>
        <taxon>Suessiales</taxon>
        <taxon>Suessiaceae</taxon>
        <taxon>Polarella</taxon>
    </lineage>
</organism>
<dbReference type="GO" id="GO:0005524">
    <property type="term" value="F:ATP binding"/>
    <property type="evidence" value="ECO:0007669"/>
    <property type="project" value="UniProtKB-KW"/>
</dbReference>
<gene>
    <name evidence="6" type="ORF">PGLA1383_LOCUS18815</name>
</gene>
<accession>A0A813EIT3</accession>